<dbReference type="RefSeq" id="WP_054680530.1">
    <property type="nucleotide sequence ID" value="NZ_AYYO01000012.1"/>
</dbReference>
<sequence length="322" mass="35313">MTPEQIERVLTTTDGYLTDYAAADREPVLGDKVVAADQLRVVVRAFTKTMAEDYDRNIRSWTARDAGTIMADHVQEWSEALNLTGTEMAALLGDYVEFLADEHHIRSAKAIATAIMKAGVGSDTADKKPVDRSRVDTLLQVMRGFFNVDASVSDTDMLQAKLPEAILMGSGLTFTDLALLAQIASGDADFDLKGWLHDVVLPLFNLTRVKELLEEQLGEKLSDDAVKNYELTSLRASDGEVVSDQRLAIAAVIAGTPLVTGSIDEVNALASRYHDVMVAVPDLAKFVAKPKPEKKAKKRDLRVGLSMKKAKKLRSKSKKHKK</sequence>
<dbReference type="EMBL" id="AYYO01000012">
    <property type="protein sequence ID" value="KRM55824.1"/>
    <property type="molecule type" value="Genomic_DNA"/>
</dbReference>
<comment type="caution">
    <text evidence="1">The sequence shown here is derived from an EMBL/GenBank/DDBJ whole genome shotgun (WGS) entry which is preliminary data.</text>
</comment>
<evidence type="ECO:0000313" key="2">
    <source>
        <dbReference type="Proteomes" id="UP000051679"/>
    </source>
</evidence>
<protein>
    <submittedName>
        <fullName evidence="1">Uncharacterized protein</fullName>
    </submittedName>
</protein>
<keyword evidence="2" id="KW-1185">Reference proteome</keyword>
<gene>
    <name evidence="1" type="ORF">FC18_GL001019</name>
</gene>
<evidence type="ECO:0000313" key="1">
    <source>
        <dbReference type="EMBL" id="KRM55824.1"/>
    </source>
</evidence>
<dbReference type="PATRIC" id="fig|1291052.5.peg.1030"/>
<organism evidence="1 2">
    <name type="scientific">Lacticaseibacillus sharpeae JCM 1186 = DSM 20505</name>
    <dbReference type="NCBI Taxonomy" id="1291052"/>
    <lineage>
        <taxon>Bacteria</taxon>
        <taxon>Bacillati</taxon>
        <taxon>Bacillota</taxon>
        <taxon>Bacilli</taxon>
        <taxon>Lactobacillales</taxon>
        <taxon>Lactobacillaceae</taxon>
        <taxon>Lacticaseibacillus</taxon>
    </lineage>
</organism>
<name>A0A0R1ZLD8_9LACO</name>
<dbReference type="AlphaFoldDB" id="A0A0R1ZLD8"/>
<accession>A0A0R1ZLD8</accession>
<dbReference type="OrthoDB" id="1779554at2"/>
<proteinExistence type="predicted"/>
<reference evidence="1 2" key="1">
    <citation type="journal article" date="2015" name="Genome Announc.">
        <title>Expanding the biotechnology potential of lactobacilli through comparative genomics of 213 strains and associated genera.</title>
        <authorList>
            <person name="Sun Z."/>
            <person name="Harris H.M."/>
            <person name="McCann A."/>
            <person name="Guo C."/>
            <person name="Argimon S."/>
            <person name="Zhang W."/>
            <person name="Yang X."/>
            <person name="Jeffery I.B."/>
            <person name="Cooney J.C."/>
            <person name="Kagawa T.F."/>
            <person name="Liu W."/>
            <person name="Song Y."/>
            <person name="Salvetti E."/>
            <person name="Wrobel A."/>
            <person name="Rasinkangas P."/>
            <person name="Parkhill J."/>
            <person name="Rea M.C."/>
            <person name="O'Sullivan O."/>
            <person name="Ritari J."/>
            <person name="Douillard F.P."/>
            <person name="Paul Ross R."/>
            <person name="Yang R."/>
            <person name="Briner A.E."/>
            <person name="Felis G.E."/>
            <person name="de Vos W.M."/>
            <person name="Barrangou R."/>
            <person name="Klaenhammer T.R."/>
            <person name="Caufield P.W."/>
            <person name="Cui Y."/>
            <person name="Zhang H."/>
            <person name="O'Toole P.W."/>
        </authorList>
    </citation>
    <scope>NUCLEOTIDE SEQUENCE [LARGE SCALE GENOMIC DNA]</scope>
    <source>
        <strain evidence="1 2">DSM 20505</strain>
    </source>
</reference>
<dbReference type="Proteomes" id="UP000051679">
    <property type="component" value="Unassembled WGS sequence"/>
</dbReference>